<sequence length="78" mass="7724">MVWIIVGLTTAGLLVLGGLAVLAYREVVVLAKALARSAERLAQAGADVERAADGVARSGGAALVATRAPSIQAPNGSA</sequence>
<organism evidence="1 2">
    <name type="scientific">Streptacidiphilus fuscans</name>
    <dbReference type="NCBI Taxonomy" id="2789292"/>
    <lineage>
        <taxon>Bacteria</taxon>
        <taxon>Bacillati</taxon>
        <taxon>Actinomycetota</taxon>
        <taxon>Actinomycetes</taxon>
        <taxon>Kitasatosporales</taxon>
        <taxon>Streptomycetaceae</taxon>
        <taxon>Streptacidiphilus</taxon>
    </lineage>
</organism>
<dbReference type="RefSeq" id="WP_196193709.1">
    <property type="nucleotide sequence ID" value="NZ_JADPRT010000004.1"/>
</dbReference>
<dbReference type="AlphaFoldDB" id="A0A931FFL5"/>
<comment type="caution">
    <text evidence="1">The sequence shown here is derived from an EMBL/GenBank/DDBJ whole genome shotgun (WGS) entry which is preliminary data.</text>
</comment>
<dbReference type="Proteomes" id="UP000657385">
    <property type="component" value="Unassembled WGS sequence"/>
</dbReference>
<evidence type="ECO:0000313" key="1">
    <source>
        <dbReference type="EMBL" id="MBF9068524.1"/>
    </source>
</evidence>
<dbReference type="EMBL" id="JADPRT010000004">
    <property type="protein sequence ID" value="MBF9068524.1"/>
    <property type="molecule type" value="Genomic_DNA"/>
</dbReference>
<keyword evidence="2" id="KW-1185">Reference proteome</keyword>
<proteinExistence type="predicted"/>
<gene>
    <name evidence="1" type="ORF">I2501_10825</name>
</gene>
<protein>
    <submittedName>
        <fullName evidence="1">Uncharacterized protein</fullName>
    </submittedName>
</protein>
<name>A0A931FFL5_9ACTN</name>
<accession>A0A931FFL5</accession>
<reference evidence="1" key="1">
    <citation type="submission" date="2020-11" db="EMBL/GenBank/DDBJ databases">
        <title>Isolation and identification of active actinomycetes.</title>
        <authorList>
            <person name="Yu B."/>
        </authorList>
    </citation>
    <scope>NUCLEOTIDE SEQUENCE</scope>
    <source>
        <strain evidence="1">NEAU-YB345</strain>
    </source>
</reference>
<evidence type="ECO:0000313" key="2">
    <source>
        <dbReference type="Proteomes" id="UP000657385"/>
    </source>
</evidence>